<dbReference type="RefSeq" id="WP_112426267.1">
    <property type="nucleotide sequence ID" value="NZ_MCIF01000002.1"/>
</dbReference>
<evidence type="ECO:0000313" key="2">
    <source>
        <dbReference type="Proteomes" id="UP000248706"/>
    </source>
</evidence>
<dbReference type="Proteomes" id="UP000248706">
    <property type="component" value="Unassembled WGS sequence"/>
</dbReference>
<dbReference type="EMBL" id="MCIF01000002">
    <property type="protein sequence ID" value="RAQ94399.1"/>
    <property type="molecule type" value="Genomic_DNA"/>
</dbReference>
<name>A0A328VC67_9CHLR</name>
<protein>
    <submittedName>
        <fullName evidence="1">Uncharacterized protein</fullName>
    </submittedName>
</protein>
<keyword evidence="2" id="KW-1185">Reference proteome</keyword>
<comment type="caution">
    <text evidence="1">The sequence shown here is derived from an EMBL/GenBank/DDBJ whole genome shotgun (WGS) entry which is preliminary data.</text>
</comment>
<reference evidence="1 2" key="1">
    <citation type="submission" date="2016-08" db="EMBL/GenBank/DDBJ databases">
        <title>Analysis of Carbohydrate Active Enzymes in Thermogemmatispora T81 Reveals Carbohydrate Degradation Ability.</title>
        <authorList>
            <person name="Tomazini A."/>
            <person name="Lal S."/>
            <person name="Stott M."/>
            <person name="Henrissat B."/>
            <person name="Polikarpov I."/>
            <person name="Sparling R."/>
            <person name="Levin D.B."/>
        </authorList>
    </citation>
    <scope>NUCLEOTIDE SEQUENCE [LARGE SCALE GENOMIC DNA]</scope>
    <source>
        <strain evidence="1 2">T81</strain>
    </source>
</reference>
<accession>A0A328VC67</accession>
<gene>
    <name evidence="1" type="ORF">A4R35_02565</name>
</gene>
<evidence type="ECO:0000313" key="1">
    <source>
        <dbReference type="EMBL" id="RAQ94399.1"/>
    </source>
</evidence>
<proteinExistence type="predicted"/>
<dbReference type="OrthoDB" id="5432776at2"/>
<organism evidence="1 2">
    <name type="scientific">Thermogemmatispora tikiterensis</name>
    <dbReference type="NCBI Taxonomy" id="1825093"/>
    <lineage>
        <taxon>Bacteria</taxon>
        <taxon>Bacillati</taxon>
        <taxon>Chloroflexota</taxon>
        <taxon>Ktedonobacteria</taxon>
        <taxon>Thermogemmatisporales</taxon>
        <taxon>Thermogemmatisporaceae</taxon>
        <taxon>Thermogemmatispora</taxon>
    </lineage>
</organism>
<sequence>MLPRSTASFLSYRQEHVQSTLHIPIVYEEHQLEPPRWEYRLISLDLHKEPVLSAASLTRLGQEGWLLQAIVDERASGSGTQLHYYFVRRLLGSEQEAGREEQVLEE</sequence>
<dbReference type="AlphaFoldDB" id="A0A328VC67"/>